<evidence type="ECO:0000256" key="3">
    <source>
        <dbReference type="ARBA" id="ARBA00022741"/>
    </source>
</evidence>
<dbReference type="InterPro" id="IPR014014">
    <property type="entry name" value="RNA_helicase_DEAD_Q_motif"/>
</dbReference>
<dbReference type="PROSITE" id="PS51194">
    <property type="entry name" value="HELICASE_CTER"/>
    <property type="match status" value="1"/>
</dbReference>
<evidence type="ECO:0000256" key="7">
    <source>
        <dbReference type="ARBA" id="ARBA00022833"/>
    </source>
</evidence>
<accession>A0AAW1QVM5</accession>
<dbReference type="GO" id="GO:0008270">
    <property type="term" value="F:zinc ion binding"/>
    <property type="evidence" value="ECO:0007669"/>
    <property type="project" value="UniProtKB-KW"/>
</dbReference>
<evidence type="ECO:0000313" key="20">
    <source>
        <dbReference type="Proteomes" id="UP001438707"/>
    </source>
</evidence>
<evidence type="ECO:0000259" key="18">
    <source>
        <dbReference type="PROSITE" id="PS51195"/>
    </source>
</evidence>
<evidence type="ECO:0000256" key="14">
    <source>
        <dbReference type="SAM" id="MobiDB-lite"/>
    </source>
</evidence>
<evidence type="ECO:0000313" key="19">
    <source>
        <dbReference type="EMBL" id="KAK9825559.1"/>
    </source>
</evidence>
<evidence type="ECO:0000256" key="11">
    <source>
        <dbReference type="ARBA" id="ARBA00047984"/>
    </source>
</evidence>
<evidence type="ECO:0000256" key="6">
    <source>
        <dbReference type="ARBA" id="ARBA00022806"/>
    </source>
</evidence>
<dbReference type="Proteomes" id="UP001438707">
    <property type="component" value="Unassembled WGS sequence"/>
</dbReference>
<dbReference type="PROSITE" id="PS51192">
    <property type="entry name" value="HELICASE_ATP_BIND_1"/>
    <property type="match status" value="1"/>
</dbReference>
<feature type="domain" description="DEAD-box RNA helicase Q" evidence="18">
    <location>
        <begin position="177"/>
        <end position="205"/>
    </location>
</feature>
<feature type="region of interest" description="Disordered" evidence="14">
    <location>
        <begin position="90"/>
        <end position="109"/>
    </location>
</feature>
<dbReference type="InterPro" id="IPR027417">
    <property type="entry name" value="P-loop_NTPase"/>
</dbReference>
<dbReference type="GO" id="GO:0016787">
    <property type="term" value="F:hydrolase activity"/>
    <property type="evidence" value="ECO:0007669"/>
    <property type="project" value="UniProtKB-KW"/>
</dbReference>
<proteinExistence type="inferred from homology"/>
<dbReference type="AlphaFoldDB" id="A0AAW1QVM5"/>
<dbReference type="EC" id="3.6.4.13" evidence="1"/>
<dbReference type="PROSITE" id="PS50158">
    <property type="entry name" value="ZF_CCHC"/>
    <property type="match status" value="1"/>
</dbReference>
<evidence type="ECO:0000256" key="13">
    <source>
        <dbReference type="PROSITE-ProRule" id="PRU00552"/>
    </source>
</evidence>
<dbReference type="Gene3D" id="3.40.50.300">
    <property type="entry name" value="P-loop containing nucleotide triphosphate hydrolases"/>
    <property type="match status" value="2"/>
</dbReference>
<name>A0AAW1QVM5_9CHLO</name>
<evidence type="ECO:0000256" key="8">
    <source>
        <dbReference type="ARBA" id="ARBA00022840"/>
    </source>
</evidence>
<dbReference type="SMART" id="SM00487">
    <property type="entry name" value="DEXDc"/>
    <property type="match status" value="1"/>
</dbReference>
<dbReference type="InterPro" id="IPR014001">
    <property type="entry name" value="Helicase_ATP-bd"/>
</dbReference>
<organism evidence="19 20">
    <name type="scientific">Apatococcus lobatus</name>
    <dbReference type="NCBI Taxonomy" id="904363"/>
    <lineage>
        <taxon>Eukaryota</taxon>
        <taxon>Viridiplantae</taxon>
        <taxon>Chlorophyta</taxon>
        <taxon>core chlorophytes</taxon>
        <taxon>Trebouxiophyceae</taxon>
        <taxon>Chlorellales</taxon>
        <taxon>Chlorellaceae</taxon>
        <taxon>Apatococcus</taxon>
    </lineage>
</organism>
<dbReference type="GO" id="GO:0003724">
    <property type="term" value="F:RNA helicase activity"/>
    <property type="evidence" value="ECO:0007669"/>
    <property type="project" value="UniProtKB-EC"/>
</dbReference>
<feature type="region of interest" description="Disordered" evidence="14">
    <location>
        <begin position="1"/>
        <end position="33"/>
    </location>
</feature>
<feature type="compositionally biased region" description="Basic and acidic residues" evidence="14">
    <location>
        <begin position="92"/>
        <end position="109"/>
    </location>
</feature>
<keyword evidence="20" id="KW-1185">Reference proteome</keyword>
<evidence type="ECO:0000256" key="10">
    <source>
        <dbReference type="ARBA" id="ARBA00023594"/>
    </source>
</evidence>
<protein>
    <recommendedName>
        <fullName evidence="1">RNA helicase</fullName>
        <ecNumber evidence="1">3.6.4.13</ecNumber>
    </recommendedName>
</protein>
<dbReference type="PROSITE" id="PS51195">
    <property type="entry name" value="Q_MOTIF"/>
    <property type="match status" value="1"/>
</dbReference>
<dbReference type="GO" id="GO:0005737">
    <property type="term" value="C:cytoplasm"/>
    <property type="evidence" value="ECO:0007669"/>
    <property type="project" value="UniProtKB-ARBA"/>
</dbReference>
<keyword evidence="5" id="KW-0378">Hydrolase</keyword>
<keyword evidence="7" id="KW-0862">Zinc</keyword>
<evidence type="ECO:0000259" key="17">
    <source>
        <dbReference type="PROSITE" id="PS51194"/>
    </source>
</evidence>
<dbReference type="EMBL" id="JALJOS010000024">
    <property type="protein sequence ID" value="KAK9825559.1"/>
    <property type="molecule type" value="Genomic_DNA"/>
</dbReference>
<keyword evidence="8" id="KW-0067">ATP-binding</keyword>
<keyword evidence="6" id="KW-0347">Helicase</keyword>
<dbReference type="CDD" id="cd18787">
    <property type="entry name" value="SF2_C_DEAD"/>
    <property type="match status" value="1"/>
</dbReference>
<dbReference type="FunFam" id="3.40.50.300:FF:000449">
    <property type="entry name" value="Probable ATP-dependent RNA helicase DDX41"/>
    <property type="match status" value="1"/>
</dbReference>
<feature type="short sequence motif" description="Q motif" evidence="13">
    <location>
        <begin position="177"/>
        <end position="205"/>
    </location>
</feature>
<dbReference type="Pfam" id="PF00271">
    <property type="entry name" value="Helicase_C"/>
    <property type="match status" value="1"/>
</dbReference>
<dbReference type="InterPro" id="IPR001878">
    <property type="entry name" value="Znf_CCHC"/>
</dbReference>
<dbReference type="SMART" id="SM00490">
    <property type="entry name" value="HELICc"/>
    <property type="match status" value="1"/>
</dbReference>
<evidence type="ECO:0000259" key="16">
    <source>
        <dbReference type="PROSITE" id="PS51192"/>
    </source>
</evidence>
<evidence type="ECO:0000256" key="9">
    <source>
        <dbReference type="ARBA" id="ARBA00022884"/>
    </source>
</evidence>
<dbReference type="GO" id="GO:0005524">
    <property type="term" value="F:ATP binding"/>
    <property type="evidence" value="ECO:0007669"/>
    <property type="project" value="UniProtKB-KW"/>
</dbReference>
<keyword evidence="4 12" id="KW-0863">Zinc-finger</keyword>
<evidence type="ECO:0000256" key="2">
    <source>
        <dbReference type="ARBA" id="ARBA00022723"/>
    </source>
</evidence>
<dbReference type="PANTHER" id="PTHR47958">
    <property type="entry name" value="ATP-DEPENDENT RNA HELICASE DBP3"/>
    <property type="match status" value="1"/>
</dbReference>
<sequence>MAPSEQAEPRAKRARFAEEEQEPDLFGEEHDSYQEYIPLKKRRQIEEHELSKRSGMVASHAEQPDPAAETMLDEDGEEPLVKESLLVRTAKARKDQPTETEAQKRLREEQDMMRNITARTALRGVKELATGVVYTRSIKTGWKPPLKLRQLSDDDHEEVRHKFHIITEGHNLPPPILTFQEMKFPSPILQQLESKGIKRPTPIQVQGLPVVLSGRDMIGVAFTGSGKTLVFALPTVMQSLQEESRMPLVKGEGPLGLMICPSRELARQTHDVIKGYTTALLQAGYPPLRSLLCMGGIDMRQQEGEMRSGTHMMVATPGRLKDMLKKQRITLDLCTYLCLDEADRMVDLGFEEDMREILSYFKHQRQTLMFSATMPMKIKAFAESALVDPITVNVGRAGAANLDVIQEVEYVKQEAKLVYLLECLQKTAPPVLIFAEKTKDVDDIHEYLLIKGVEAVAVHGGKDQEDREQAIDHFKAGKKDVLVATDVASKGLDFPNIQHVINYDMPDEIENYVHRIGRTGRCGKTGIATTFINKNQSESILLDLKHLLKEAKQRIPPVLQVLHDPLGDLEEMAAASGQKGCAYCGGLGHRISECPKLELQTRQEAHKKKDYFGAGGFGGEM</sequence>
<keyword evidence="9" id="KW-0694">RNA-binding</keyword>
<feature type="compositionally biased region" description="Basic and acidic residues" evidence="14">
    <location>
        <begin position="7"/>
        <end position="18"/>
    </location>
</feature>
<dbReference type="InterPro" id="IPR011545">
    <property type="entry name" value="DEAD/DEAH_box_helicase_dom"/>
</dbReference>
<feature type="domain" description="Helicase ATP-binding" evidence="16">
    <location>
        <begin position="208"/>
        <end position="392"/>
    </location>
</feature>
<dbReference type="GO" id="GO:0005634">
    <property type="term" value="C:nucleus"/>
    <property type="evidence" value="ECO:0007669"/>
    <property type="project" value="UniProtKB-ARBA"/>
</dbReference>
<gene>
    <name evidence="19" type="ORF">WJX74_006242</name>
</gene>
<comment type="similarity">
    <text evidence="10">Belongs to the DEAD box helicase family. DDX41 subfamily.</text>
</comment>
<evidence type="ECO:0000259" key="15">
    <source>
        <dbReference type="PROSITE" id="PS50158"/>
    </source>
</evidence>
<keyword evidence="2" id="KW-0479">Metal-binding</keyword>
<keyword evidence="3" id="KW-0547">Nucleotide-binding</keyword>
<feature type="domain" description="CCHC-type" evidence="15">
    <location>
        <begin position="581"/>
        <end position="596"/>
    </location>
</feature>
<dbReference type="Pfam" id="PF00270">
    <property type="entry name" value="DEAD"/>
    <property type="match status" value="1"/>
</dbReference>
<reference evidence="19 20" key="1">
    <citation type="journal article" date="2024" name="Nat. Commun.">
        <title>Phylogenomics reveals the evolutionary origins of lichenization in chlorophyte algae.</title>
        <authorList>
            <person name="Puginier C."/>
            <person name="Libourel C."/>
            <person name="Otte J."/>
            <person name="Skaloud P."/>
            <person name="Haon M."/>
            <person name="Grisel S."/>
            <person name="Petersen M."/>
            <person name="Berrin J.G."/>
            <person name="Delaux P.M."/>
            <person name="Dal Grande F."/>
            <person name="Keller J."/>
        </authorList>
    </citation>
    <scope>NUCLEOTIDE SEQUENCE [LARGE SCALE GENOMIC DNA]</scope>
    <source>
        <strain evidence="19 20">SAG 2145</strain>
    </source>
</reference>
<evidence type="ECO:0000256" key="12">
    <source>
        <dbReference type="PROSITE-ProRule" id="PRU00047"/>
    </source>
</evidence>
<evidence type="ECO:0000256" key="5">
    <source>
        <dbReference type="ARBA" id="ARBA00022801"/>
    </source>
</evidence>
<dbReference type="GO" id="GO:0003723">
    <property type="term" value="F:RNA binding"/>
    <property type="evidence" value="ECO:0007669"/>
    <property type="project" value="UniProtKB-KW"/>
</dbReference>
<feature type="region of interest" description="Disordered" evidence="14">
    <location>
        <begin position="47"/>
        <end position="76"/>
    </location>
</feature>
<evidence type="ECO:0000256" key="1">
    <source>
        <dbReference type="ARBA" id="ARBA00012552"/>
    </source>
</evidence>
<feature type="domain" description="Helicase C-terminal" evidence="17">
    <location>
        <begin position="403"/>
        <end position="563"/>
    </location>
</feature>
<dbReference type="InterPro" id="IPR001650">
    <property type="entry name" value="Helicase_C-like"/>
</dbReference>
<dbReference type="FunFam" id="3.40.50.300:FF:000657">
    <property type="entry name" value="Probable ATP-dependent RNA helicase DDX41"/>
    <property type="match status" value="1"/>
</dbReference>
<dbReference type="SUPFAM" id="SSF52540">
    <property type="entry name" value="P-loop containing nucleoside triphosphate hydrolases"/>
    <property type="match status" value="1"/>
</dbReference>
<comment type="caution">
    <text evidence="19">The sequence shown here is derived from an EMBL/GenBank/DDBJ whole genome shotgun (WGS) entry which is preliminary data.</text>
</comment>
<evidence type="ECO:0000256" key="4">
    <source>
        <dbReference type="ARBA" id="ARBA00022771"/>
    </source>
</evidence>
<comment type="catalytic activity">
    <reaction evidence="11">
        <text>ATP + H2O = ADP + phosphate + H(+)</text>
        <dbReference type="Rhea" id="RHEA:13065"/>
        <dbReference type="ChEBI" id="CHEBI:15377"/>
        <dbReference type="ChEBI" id="CHEBI:15378"/>
        <dbReference type="ChEBI" id="CHEBI:30616"/>
        <dbReference type="ChEBI" id="CHEBI:43474"/>
        <dbReference type="ChEBI" id="CHEBI:456216"/>
        <dbReference type="EC" id="3.6.4.13"/>
    </reaction>
</comment>